<evidence type="ECO:0000313" key="8">
    <source>
        <dbReference type="EMBL" id="TPX30859.1"/>
    </source>
</evidence>
<dbReference type="InterPro" id="IPR000086">
    <property type="entry name" value="NUDIX_hydrolase_dom"/>
</dbReference>
<dbReference type="OrthoDB" id="10260614at2759"/>
<evidence type="ECO:0000259" key="7">
    <source>
        <dbReference type="PROSITE" id="PS51462"/>
    </source>
</evidence>
<organism evidence="8 9">
    <name type="scientific">Synchytrium microbalum</name>
    <dbReference type="NCBI Taxonomy" id="1806994"/>
    <lineage>
        <taxon>Eukaryota</taxon>
        <taxon>Fungi</taxon>
        <taxon>Fungi incertae sedis</taxon>
        <taxon>Chytridiomycota</taxon>
        <taxon>Chytridiomycota incertae sedis</taxon>
        <taxon>Chytridiomycetes</taxon>
        <taxon>Synchytriales</taxon>
        <taxon>Synchytriaceae</taxon>
        <taxon>Synchytrium</taxon>
    </lineage>
</organism>
<proteinExistence type="predicted"/>
<dbReference type="AlphaFoldDB" id="A0A507BV72"/>
<dbReference type="PANTHER" id="PTHR12992:SF24">
    <property type="entry name" value="PEROXISOMAL COENZYME A DIPHOSPHATASE NUDT7"/>
    <property type="match status" value="1"/>
</dbReference>
<dbReference type="CDD" id="cd03426">
    <property type="entry name" value="NUDIX_CoAse_Nudt7"/>
    <property type="match status" value="1"/>
</dbReference>
<evidence type="ECO:0000256" key="6">
    <source>
        <dbReference type="ARBA" id="ARBA00023211"/>
    </source>
</evidence>
<keyword evidence="4" id="KW-0378">Hydrolase</keyword>
<feature type="domain" description="Nudix hydrolase" evidence="7">
    <location>
        <begin position="31"/>
        <end position="171"/>
    </location>
</feature>
<keyword evidence="3" id="KW-0479">Metal-binding</keyword>
<sequence length="233" mass="25974">MAMTKETQIALKNIREHSFRLNEVVAGYAGPRRAGILVPIFINEDGELDVLLTVRSSNLGSHSSEVSCPGGKFDSADSDIVETALREAEEEVGLSRDEVSILNSIHPTVSRNILIVSPVIGLIPSDFIGRASPNPSEVDRVFSISLKSIFQNHDHTHVDMNWLNEPWRMHSFQRSNERVWGLTANVILRVAEIAFSGTQVKCEFHVRMPGQPIEDVSIRFDDFLANVNKAEEL</sequence>
<dbReference type="InterPro" id="IPR045121">
    <property type="entry name" value="CoAse"/>
</dbReference>
<dbReference type="Proteomes" id="UP000319731">
    <property type="component" value="Unassembled WGS sequence"/>
</dbReference>
<evidence type="ECO:0000256" key="1">
    <source>
        <dbReference type="ARBA" id="ARBA00001936"/>
    </source>
</evidence>
<dbReference type="RefSeq" id="XP_031022419.1">
    <property type="nucleotide sequence ID" value="XM_031171563.1"/>
</dbReference>
<reference evidence="8 9" key="1">
    <citation type="journal article" date="2019" name="Sci. Rep.">
        <title>Comparative genomics of chytrid fungi reveal insights into the obligate biotrophic and pathogenic lifestyle of Synchytrium endobioticum.</title>
        <authorList>
            <person name="van de Vossenberg B.T.L.H."/>
            <person name="Warris S."/>
            <person name="Nguyen H.D.T."/>
            <person name="van Gent-Pelzer M.P.E."/>
            <person name="Joly D.L."/>
            <person name="van de Geest H.C."/>
            <person name="Bonants P.J.M."/>
            <person name="Smith D.S."/>
            <person name="Levesque C.A."/>
            <person name="van der Lee T.A.J."/>
        </authorList>
    </citation>
    <scope>NUCLEOTIDE SEQUENCE [LARGE SCALE GENOMIC DNA]</scope>
    <source>
        <strain evidence="8 9">JEL517</strain>
    </source>
</reference>
<keyword evidence="5" id="KW-0460">Magnesium</keyword>
<protein>
    <recommendedName>
        <fullName evidence="7">Nudix hydrolase domain-containing protein</fullName>
    </recommendedName>
</protein>
<comment type="caution">
    <text evidence="8">The sequence shown here is derived from an EMBL/GenBank/DDBJ whole genome shotgun (WGS) entry which is preliminary data.</text>
</comment>
<dbReference type="Gene3D" id="3.90.79.10">
    <property type="entry name" value="Nucleoside Triphosphate Pyrophosphohydrolase"/>
    <property type="match status" value="1"/>
</dbReference>
<dbReference type="GO" id="GO:0010945">
    <property type="term" value="F:coenzyme A diphosphatase activity"/>
    <property type="evidence" value="ECO:0007669"/>
    <property type="project" value="InterPro"/>
</dbReference>
<dbReference type="GeneID" id="42006860"/>
<evidence type="ECO:0000313" key="9">
    <source>
        <dbReference type="Proteomes" id="UP000319731"/>
    </source>
</evidence>
<dbReference type="GO" id="GO:0046872">
    <property type="term" value="F:metal ion binding"/>
    <property type="evidence" value="ECO:0007669"/>
    <property type="project" value="UniProtKB-KW"/>
</dbReference>
<accession>A0A507BV72</accession>
<evidence type="ECO:0000256" key="5">
    <source>
        <dbReference type="ARBA" id="ARBA00022842"/>
    </source>
</evidence>
<evidence type="ECO:0000256" key="3">
    <source>
        <dbReference type="ARBA" id="ARBA00022723"/>
    </source>
</evidence>
<keyword evidence="9" id="KW-1185">Reference proteome</keyword>
<name>A0A507BV72_9FUNG</name>
<evidence type="ECO:0000256" key="4">
    <source>
        <dbReference type="ARBA" id="ARBA00022801"/>
    </source>
</evidence>
<keyword evidence="6" id="KW-0464">Manganese</keyword>
<dbReference type="InterPro" id="IPR015797">
    <property type="entry name" value="NUDIX_hydrolase-like_dom_sf"/>
</dbReference>
<dbReference type="SUPFAM" id="SSF55811">
    <property type="entry name" value="Nudix"/>
    <property type="match status" value="1"/>
</dbReference>
<dbReference type="GO" id="GO:0015938">
    <property type="term" value="P:coenzyme A catabolic process"/>
    <property type="evidence" value="ECO:0007669"/>
    <property type="project" value="TreeGrafter"/>
</dbReference>
<dbReference type="Pfam" id="PF00293">
    <property type="entry name" value="NUDIX"/>
    <property type="match status" value="1"/>
</dbReference>
<comment type="cofactor">
    <cofactor evidence="2">
        <name>Mg(2+)</name>
        <dbReference type="ChEBI" id="CHEBI:18420"/>
    </cofactor>
</comment>
<dbReference type="PROSITE" id="PS51462">
    <property type="entry name" value="NUDIX"/>
    <property type="match status" value="1"/>
</dbReference>
<evidence type="ECO:0000256" key="2">
    <source>
        <dbReference type="ARBA" id="ARBA00001946"/>
    </source>
</evidence>
<comment type="cofactor">
    <cofactor evidence="1">
        <name>Mn(2+)</name>
        <dbReference type="ChEBI" id="CHEBI:29035"/>
    </cofactor>
</comment>
<dbReference type="PANTHER" id="PTHR12992">
    <property type="entry name" value="NUDIX HYDROLASE"/>
    <property type="match status" value="1"/>
</dbReference>
<dbReference type="STRING" id="1806994.A0A507BV72"/>
<gene>
    <name evidence="8" type="ORF">SmJEL517_g05637</name>
</gene>
<dbReference type="EMBL" id="QEAO01000054">
    <property type="protein sequence ID" value="TPX30859.1"/>
    <property type="molecule type" value="Genomic_DNA"/>
</dbReference>